<sequence length="112" mass="12893">IPMIEHIPWQQKNIRVPPALLPKVLKALQDKLNVGIYETSQSSYQSHWFCVLKKDGSLHPVLDLQPLNGITIWDSTLPLLSEPLVKSYGRQSVYTLFNFFQGFKQHLLHPES</sequence>
<dbReference type="InterPro" id="IPR043128">
    <property type="entry name" value="Rev_trsase/Diguanyl_cyclase"/>
</dbReference>
<dbReference type="Gene3D" id="3.10.10.10">
    <property type="entry name" value="HIV Type 1 Reverse Transcriptase, subunit A, domain 1"/>
    <property type="match status" value="1"/>
</dbReference>
<keyword evidence="2" id="KW-1185">Reference proteome</keyword>
<protein>
    <recommendedName>
        <fullName evidence="3">DNA/RNA polymerase</fullName>
    </recommendedName>
</protein>
<dbReference type="Proteomes" id="UP000030653">
    <property type="component" value="Unassembled WGS sequence"/>
</dbReference>
<organism evidence="1 2">
    <name type="scientific">Dacryopinax primogenitus (strain DJM 731)</name>
    <name type="common">Brown rot fungus</name>
    <dbReference type="NCBI Taxonomy" id="1858805"/>
    <lineage>
        <taxon>Eukaryota</taxon>
        <taxon>Fungi</taxon>
        <taxon>Dikarya</taxon>
        <taxon>Basidiomycota</taxon>
        <taxon>Agaricomycotina</taxon>
        <taxon>Dacrymycetes</taxon>
        <taxon>Dacrymycetales</taxon>
        <taxon>Dacrymycetaceae</taxon>
        <taxon>Dacryopinax</taxon>
    </lineage>
</organism>
<feature type="non-terminal residue" evidence="1">
    <location>
        <position position="112"/>
    </location>
</feature>
<dbReference type="GeneID" id="63689337"/>
<dbReference type="InterPro" id="IPR043502">
    <property type="entry name" value="DNA/RNA_pol_sf"/>
</dbReference>
<dbReference type="RefSeq" id="XP_040633155.1">
    <property type="nucleotide sequence ID" value="XM_040774275.1"/>
</dbReference>
<evidence type="ECO:0000313" key="1">
    <source>
        <dbReference type="EMBL" id="EJU06261.1"/>
    </source>
</evidence>
<dbReference type="AlphaFoldDB" id="M5G7T0"/>
<dbReference type="EMBL" id="JH795855">
    <property type="protein sequence ID" value="EJU06261.1"/>
    <property type="molecule type" value="Genomic_DNA"/>
</dbReference>
<proteinExistence type="predicted"/>
<dbReference type="HOGENOM" id="CLU_092523_5_1_1"/>
<dbReference type="OrthoDB" id="5599163at2759"/>
<dbReference type="STRING" id="1858805.M5G7T0"/>
<feature type="non-terminal residue" evidence="1">
    <location>
        <position position="1"/>
    </location>
</feature>
<name>M5G7T0_DACPD</name>
<evidence type="ECO:0008006" key="3">
    <source>
        <dbReference type="Google" id="ProtNLM"/>
    </source>
</evidence>
<dbReference type="SUPFAM" id="SSF56672">
    <property type="entry name" value="DNA/RNA polymerases"/>
    <property type="match status" value="1"/>
</dbReference>
<evidence type="ECO:0000313" key="2">
    <source>
        <dbReference type="Proteomes" id="UP000030653"/>
    </source>
</evidence>
<gene>
    <name evidence="1" type="ORF">DACRYDRAFT_26045</name>
</gene>
<accession>M5G7T0</accession>
<dbReference type="Gene3D" id="3.30.70.270">
    <property type="match status" value="1"/>
</dbReference>
<reference evidence="1 2" key="1">
    <citation type="journal article" date="2012" name="Science">
        <title>The Paleozoic origin of enzymatic lignin decomposition reconstructed from 31 fungal genomes.</title>
        <authorList>
            <person name="Floudas D."/>
            <person name="Binder M."/>
            <person name="Riley R."/>
            <person name="Barry K."/>
            <person name="Blanchette R.A."/>
            <person name="Henrissat B."/>
            <person name="Martinez A.T."/>
            <person name="Otillar R."/>
            <person name="Spatafora J.W."/>
            <person name="Yadav J.S."/>
            <person name="Aerts A."/>
            <person name="Benoit I."/>
            <person name="Boyd A."/>
            <person name="Carlson A."/>
            <person name="Copeland A."/>
            <person name="Coutinho P.M."/>
            <person name="de Vries R.P."/>
            <person name="Ferreira P."/>
            <person name="Findley K."/>
            <person name="Foster B."/>
            <person name="Gaskell J."/>
            <person name="Glotzer D."/>
            <person name="Gorecki P."/>
            <person name="Heitman J."/>
            <person name="Hesse C."/>
            <person name="Hori C."/>
            <person name="Igarashi K."/>
            <person name="Jurgens J.A."/>
            <person name="Kallen N."/>
            <person name="Kersten P."/>
            <person name="Kohler A."/>
            <person name="Kuees U."/>
            <person name="Kumar T.K.A."/>
            <person name="Kuo A."/>
            <person name="LaButti K."/>
            <person name="Larrondo L.F."/>
            <person name="Lindquist E."/>
            <person name="Ling A."/>
            <person name="Lombard V."/>
            <person name="Lucas S."/>
            <person name="Lundell T."/>
            <person name="Martin R."/>
            <person name="McLaughlin D.J."/>
            <person name="Morgenstern I."/>
            <person name="Morin E."/>
            <person name="Murat C."/>
            <person name="Nagy L.G."/>
            <person name="Nolan M."/>
            <person name="Ohm R.A."/>
            <person name="Patyshakuliyeva A."/>
            <person name="Rokas A."/>
            <person name="Ruiz-Duenas F.J."/>
            <person name="Sabat G."/>
            <person name="Salamov A."/>
            <person name="Samejima M."/>
            <person name="Schmutz J."/>
            <person name="Slot J.C."/>
            <person name="St John F."/>
            <person name="Stenlid J."/>
            <person name="Sun H."/>
            <person name="Sun S."/>
            <person name="Syed K."/>
            <person name="Tsang A."/>
            <person name="Wiebenga A."/>
            <person name="Young D."/>
            <person name="Pisabarro A."/>
            <person name="Eastwood D.C."/>
            <person name="Martin F."/>
            <person name="Cullen D."/>
            <person name="Grigoriev I.V."/>
            <person name="Hibbett D.S."/>
        </authorList>
    </citation>
    <scope>NUCLEOTIDE SEQUENCE [LARGE SCALE GENOMIC DNA]</scope>
    <source>
        <strain evidence="1 2">DJM-731 SS1</strain>
    </source>
</reference>